<keyword evidence="1" id="KW-0472">Membrane</keyword>
<dbReference type="EnsemblPlants" id="KQK11340">
    <property type="protein sequence ID" value="KQK11340"/>
    <property type="gene ID" value="BRADI_2g59590v3"/>
</dbReference>
<keyword evidence="4" id="KW-1185">Reference proteome</keyword>
<feature type="transmembrane region" description="Helical" evidence="1">
    <location>
        <begin position="35"/>
        <end position="55"/>
    </location>
</feature>
<feature type="transmembrane region" description="Helical" evidence="1">
    <location>
        <begin position="109"/>
        <end position="134"/>
    </location>
</feature>
<dbReference type="PANTHER" id="PTHR34483:SF2">
    <property type="entry name" value="OS09G0130700 PROTEIN"/>
    <property type="match status" value="1"/>
</dbReference>
<dbReference type="HOGENOM" id="CLU_077322_0_0_1"/>
<dbReference type="GeneID" id="104583368"/>
<keyword evidence="1" id="KW-1133">Transmembrane helix</keyword>
<feature type="transmembrane region" description="Helical" evidence="1">
    <location>
        <begin position="291"/>
        <end position="310"/>
    </location>
</feature>
<feature type="transmembrane region" description="Helical" evidence="1">
    <location>
        <begin position="249"/>
        <end position="271"/>
    </location>
</feature>
<accession>I1HUU5</accession>
<reference evidence="2 3" key="1">
    <citation type="journal article" date="2010" name="Nature">
        <title>Genome sequencing and analysis of the model grass Brachypodium distachyon.</title>
        <authorList>
            <consortium name="International Brachypodium Initiative"/>
        </authorList>
    </citation>
    <scope>NUCLEOTIDE SEQUENCE [LARGE SCALE GENOMIC DNA]</scope>
    <source>
        <strain evidence="2">Bd21</strain>
        <strain evidence="3">cv. Bd21</strain>
    </source>
</reference>
<reference evidence="2" key="2">
    <citation type="submission" date="2017-06" db="EMBL/GenBank/DDBJ databases">
        <title>WGS assembly of Brachypodium distachyon.</title>
        <authorList>
            <consortium name="The International Brachypodium Initiative"/>
            <person name="Lucas S."/>
            <person name="Harmon-Smith M."/>
            <person name="Lail K."/>
            <person name="Tice H."/>
            <person name="Grimwood J."/>
            <person name="Bruce D."/>
            <person name="Barry K."/>
            <person name="Shu S."/>
            <person name="Lindquist E."/>
            <person name="Wang M."/>
            <person name="Pitluck S."/>
            <person name="Vogel J.P."/>
            <person name="Garvin D.F."/>
            <person name="Mockler T.C."/>
            <person name="Schmutz J."/>
            <person name="Rokhsar D."/>
            <person name="Bevan M.W."/>
        </authorList>
    </citation>
    <scope>NUCLEOTIDE SEQUENCE</scope>
    <source>
        <strain evidence="2">Bd21</strain>
    </source>
</reference>
<keyword evidence="1" id="KW-0812">Transmembrane</keyword>
<dbReference type="AlphaFoldDB" id="I1HUU5"/>
<proteinExistence type="predicted"/>
<evidence type="ECO:0000256" key="1">
    <source>
        <dbReference type="SAM" id="Phobius"/>
    </source>
</evidence>
<reference evidence="3" key="3">
    <citation type="submission" date="2018-08" db="UniProtKB">
        <authorList>
            <consortium name="EnsemblPlants"/>
        </authorList>
    </citation>
    <scope>IDENTIFICATION</scope>
    <source>
        <strain evidence="3">cv. Bd21</strain>
    </source>
</reference>
<evidence type="ECO:0000313" key="3">
    <source>
        <dbReference type="EnsemblPlants" id="KQK11340"/>
    </source>
</evidence>
<feature type="transmembrane region" description="Helical" evidence="1">
    <location>
        <begin position="183"/>
        <end position="204"/>
    </location>
</feature>
<gene>
    <name evidence="3" type="primary">LOC104583368</name>
    <name evidence="2" type="ORF">BRADI_2g59590v3</name>
</gene>
<dbReference type="Proteomes" id="UP000008810">
    <property type="component" value="Chromosome 2"/>
</dbReference>
<name>I1HUU5_BRADI</name>
<dbReference type="EMBL" id="CM000881">
    <property type="protein sequence ID" value="KQK11340.1"/>
    <property type="molecule type" value="Genomic_DNA"/>
</dbReference>
<dbReference type="PANTHER" id="PTHR34483">
    <property type="entry name" value="OS09G0129800 PROTEIN"/>
    <property type="match status" value="1"/>
</dbReference>
<dbReference type="KEGG" id="bdi:104583368"/>
<protein>
    <submittedName>
        <fullName evidence="2 3">Uncharacterized protein</fullName>
    </submittedName>
</protein>
<dbReference type="eggNOG" id="ENOG502R3HN">
    <property type="taxonomic scope" value="Eukaryota"/>
</dbReference>
<dbReference type="OrthoDB" id="695045at2759"/>
<feature type="transmembrane region" description="Helical" evidence="1">
    <location>
        <begin position="146"/>
        <end position="171"/>
    </location>
</feature>
<evidence type="ECO:0000313" key="2">
    <source>
        <dbReference type="EMBL" id="KQK11340.1"/>
    </source>
</evidence>
<evidence type="ECO:0000313" key="4">
    <source>
        <dbReference type="Proteomes" id="UP000008810"/>
    </source>
</evidence>
<sequence>MAAATAAAAAAAGGLSPWASFVEESLIMPGRNPGLFLRLVALLFAHTFVFLSLAVRSAHPAILSLLSLQTDPRPRRRFNGFGRDRYSDYYYPSATGGGDEVMEHGRTLLLVYLAYLASKLAAQAAVALAASALARGGRPSALRGRIGSLAATAAFLAALELASTALLAACLASWWATTYDSTAMAASFVSGALLFVLLCVAVPARLSLAAAVPMAMAAVASSAPDVLGGPSALRRAWRLMAARERRKEAAVLVAAAGLLPVVAYPVYAFALACEPGPRDSVFVLLAMLPGYLFPSVAVQLYSTVAAAVFYHRFGGPHEPAAAIPLTTATKAIAS</sequence>
<dbReference type="OMA" id="WMYGFLL"/>
<organism evidence="2">
    <name type="scientific">Brachypodium distachyon</name>
    <name type="common">Purple false brome</name>
    <name type="synonym">Trachynia distachya</name>
    <dbReference type="NCBI Taxonomy" id="15368"/>
    <lineage>
        <taxon>Eukaryota</taxon>
        <taxon>Viridiplantae</taxon>
        <taxon>Streptophyta</taxon>
        <taxon>Embryophyta</taxon>
        <taxon>Tracheophyta</taxon>
        <taxon>Spermatophyta</taxon>
        <taxon>Magnoliopsida</taxon>
        <taxon>Liliopsida</taxon>
        <taxon>Poales</taxon>
        <taxon>Poaceae</taxon>
        <taxon>BOP clade</taxon>
        <taxon>Pooideae</taxon>
        <taxon>Stipodae</taxon>
        <taxon>Brachypodieae</taxon>
        <taxon>Brachypodium</taxon>
    </lineage>
</organism>
<dbReference type="Gramene" id="KQK11340">
    <property type="protein sequence ID" value="KQK11340"/>
    <property type="gene ID" value="BRADI_2g59590v3"/>
</dbReference>
<dbReference type="RefSeq" id="XP_010233589.1">
    <property type="nucleotide sequence ID" value="XM_010235287.3"/>
</dbReference>